<organism evidence="2 3">
    <name type="scientific">Trypanosoma brucei gambiense (strain MHOM/CI/86/DAL972)</name>
    <dbReference type="NCBI Taxonomy" id="679716"/>
    <lineage>
        <taxon>Eukaryota</taxon>
        <taxon>Discoba</taxon>
        <taxon>Euglenozoa</taxon>
        <taxon>Kinetoplastea</taxon>
        <taxon>Metakinetoplastina</taxon>
        <taxon>Trypanosomatida</taxon>
        <taxon>Trypanosomatidae</taxon>
        <taxon>Trypanosoma</taxon>
    </lineage>
</organism>
<name>D0A2F7_TRYB9</name>
<evidence type="ECO:0000256" key="1">
    <source>
        <dbReference type="SAM" id="MobiDB-lite"/>
    </source>
</evidence>
<dbReference type="AlphaFoldDB" id="D0A2F7"/>
<dbReference type="GeneID" id="23865623"/>
<accession>D0A2F7</accession>
<dbReference type="Proteomes" id="UP000002316">
    <property type="component" value="Chromosome 10"/>
</dbReference>
<gene>
    <name evidence="2" type="ORF">TbgDal_X5360</name>
</gene>
<proteinExistence type="predicted"/>
<evidence type="ECO:0000313" key="3">
    <source>
        <dbReference type="Proteomes" id="UP000002316"/>
    </source>
</evidence>
<dbReference type="EMBL" id="FN554973">
    <property type="protein sequence ID" value="CBH15451.1"/>
    <property type="molecule type" value="Genomic_DNA"/>
</dbReference>
<sequence length="116" mass="12770">MYLSNSDKALLAYFVRKTFRSTAIIIIDKSMKSAAVSGGTYGQEGTNKRISKCMNVVNTESVFGLLCPSSTSEKNTTLLAVNRVSTMCGRFLPISPSSLQPYETIPRTPKKDKRSH</sequence>
<dbReference type="KEGG" id="tbg:TbgDal_X5360"/>
<protein>
    <submittedName>
        <fullName evidence="2">Uncharacterized protein</fullName>
    </submittedName>
</protein>
<reference evidence="3" key="1">
    <citation type="journal article" date="2010" name="PLoS Negl. Trop. Dis.">
        <title>The genome sequence of Trypanosoma brucei gambiense, causative agent of chronic human african trypanosomiasis.</title>
        <authorList>
            <person name="Jackson A.P."/>
            <person name="Sanders M."/>
            <person name="Berry A."/>
            <person name="McQuillan J."/>
            <person name="Aslett M.A."/>
            <person name="Quail M.A."/>
            <person name="Chukualim B."/>
            <person name="Capewell P."/>
            <person name="MacLeod A."/>
            <person name="Melville S.E."/>
            <person name="Gibson W."/>
            <person name="Barry J.D."/>
            <person name="Berriman M."/>
            <person name="Hertz-Fowler C."/>
        </authorList>
    </citation>
    <scope>NUCLEOTIDE SEQUENCE [LARGE SCALE GENOMIC DNA]</scope>
    <source>
        <strain evidence="3">MHOM/CI/86/DAL972</strain>
    </source>
</reference>
<feature type="region of interest" description="Disordered" evidence="1">
    <location>
        <begin position="94"/>
        <end position="116"/>
    </location>
</feature>
<dbReference type="RefSeq" id="XP_011777715.1">
    <property type="nucleotide sequence ID" value="XM_011779413.1"/>
</dbReference>
<evidence type="ECO:0000313" key="2">
    <source>
        <dbReference type="EMBL" id="CBH15451.1"/>
    </source>
</evidence>